<gene>
    <name evidence="1" type="ORF">GAB14E_2041</name>
</gene>
<accession>A0A099KY42</accession>
<dbReference type="PATRIC" id="fig|28229.3.peg.1654"/>
<dbReference type="EMBL" id="JQEC01000016">
    <property type="protein sequence ID" value="KGJ94807.1"/>
    <property type="molecule type" value="Genomic_DNA"/>
</dbReference>
<sequence length="48" mass="5394">MNDVTVRQPLRWLNRYVAEGANGVSAVGIDSVIVANQMIRIIKERNIL</sequence>
<reference evidence="1 2" key="1">
    <citation type="submission" date="2014-08" db="EMBL/GenBank/DDBJ databases">
        <title>Genomic and Phenotypic Diversity of Colwellia psychrerythraea strains from Disparate Marine Basins.</title>
        <authorList>
            <person name="Techtmann S.M."/>
            <person name="Stelling S.C."/>
            <person name="Utturkar S.M."/>
            <person name="Alshibli N."/>
            <person name="Harris A."/>
            <person name="Brown S.D."/>
            <person name="Hazen T.C."/>
        </authorList>
    </citation>
    <scope>NUCLEOTIDE SEQUENCE [LARGE SCALE GENOMIC DNA]</scope>
    <source>
        <strain evidence="1 2">GAB14E</strain>
    </source>
</reference>
<comment type="caution">
    <text evidence="1">The sequence shown here is derived from an EMBL/GenBank/DDBJ whole genome shotgun (WGS) entry which is preliminary data.</text>
</comment>
<evidence type="ECO:0000313" key="2">
    <source>
        <dbReference type="Proteomes" id="UP000029868"/>
    </source>
</evidence>
<proteinExistence type="predicted"/>
<dbReference type="Proteomes" id="UP000029868">
    <property type="component" value="Unassembled WGS sequence"/>
</dbReference>
<dbReference type="RefSeq" id="WP_156115695.1">
    <property type="nucleotide sequence ID" value="NZ_JQEC01000016.1"/>
</dbReference>
<protein>
    <submittedName>
        <fullName evidence="1">Uncharacterized protein</fullName>
    </submittedName>
</protein>
<dbReference type="AlphaFoldDB" id="A0A099KY42"/>
<evidence type="ECO:0000313" key="1">
    <source>
        <dbReference type="EMBL" id="KGJ94807.1"/>
    </source>
</evidence>
<name>A0A099KY42_COLPS</name>
<organism evidence="1 2">
    <name type="scientific">Colwellia psychrerythraea</name>
    <name type="common">Vibrio psychroerythus</name>
    <dbReference type="NCBI Taxonomy" id="28229"/>
    <lineage>
        <taxon>Bacteria</taxon>
        <taxon>Pseudomonadati</taxon>
        <taxon>Pseudomonadota</taxon>
        <taxon>Gammaproteobacteria</taxon>
        <taxon>Alteromonadales</taxon>
        <taxon>Colwelliaceae</taxon>
        <taxon>Colwellia</taxon>
    </lineage>
</organism>